<evidence type="ECO:0000313" key="3">
    <source>
        <dbReference type="Proteomes" id="UP001470752"/>
    </source>
</evidence>
<name>A0ABV1CKQ8_9FIRM</name>
<feature type="region of interest" description="Disordered" evidence="1">
    <location>
        <begin position="52"/>
        <end position="85"/>
    </location>
</feature>
<dbReference type="RefSeq" id="WP_243000393.1">
    <property type="nucleotide sequence ID" value="NZ_JBBNFW010000122.1"/>
</dbReference>
<keyword evidence="3" id="KW-1185">Reference proteome</keyword>
<dbReference type="EMBL" id="JBBNFW010000122">
    <property type="protein sequence ID" value="MEQ2412303.1"/>
    <property type="molecule type" value="Genomic_DNA"/>
</dbReference>
<proteinExistence type="predicted"/>
<evidence type="ECO:0000256" key="1">
    <source>
        <dbReference type="SAM" id="MobiDB-lite"/>
    </source>
</evidence>
<dbReference type="Proteomes" id="UP001470752">
    <property type="component" value="Unassembled WGS sequence"/>
</dbReference>
<reference evidence="2 3" key="1">
    <citation type="submission" date="2024-04" db="EMBL/GenBank/DDBJ databases">
        <title>Human intestinal bacterial collection.</title>
        <authorList>
            <person name="Pauvert C."/>
            <person name="Hitch T.C.A."/>
            <person name="Clavel T."/>
        </authorList>
    </citation>
    <scope>NUCLEOTIDE SEQUENCE [LARGE SCALE GENOMIC DNA]</scope>
    <source>
        <strain evidence="2 3">CLA-AA-H161</strain>
    </source>
</reference>
<accession>A0ABV1CKQ8</accession>
<comment type="caution">
    <text evidence="2">The sequence shown here is derived from an EMBL/GenBank/DDBJ whole genome shotgun (WGS) entry which is preliminary data.</text>
</comment>
<sequence>MQGYENALEVKKAYKVAVTELEGVRKLQSEWDQKGIPEKKYWVIKANVPEQTKQKSLHERMEEKKRGMEQQKKKERKRNQDRDCL</sequence>
<gene>
    <name evidence="2" type="ORF">AAAX94_04545</name>
</gene>
<evidence type="ECO:0000313" key="2">
    <source>
        <dbReference type="EMBL" id="MEQ2412303.1"/>
    </source>
</evidence>
<organism evidence="2 3">
    <name type="scientific">Blautia acetigignens</name>
    <dbReference type="NCBI Taxonomy" id="2981783"/>
    <lineage>
        <taxon>Bacteria</taxon>
        <taxon>Bacillati</taxon>
        <taxon>Bacillota</taxon>
        <taxon>Clostridia</taxon>
        <taxon>Lachnospirales</taxon>
        <taxon>Lachnospiraceae</taxon>
        <taxon>Blautia</taxon>
    </lineage>
</organism>
<protein>
    <submittedName>
        <fullName evidence="2">Uncharacterized protein</fullName>
    </submittedName>
</protein>